<dbReference type="InterPro" id="IPR027417">
    <property type="entry name" value="P-loop_NTPase"/>
</dbReference>
<dbReference type="Proteomes" id="UP000309215">
    <property type="component" value="Unassembled WGS sequence"/>
</dbReference>
<dbReference type="InterPro" id="IPR017441">
    <property type="entry name" value="Protein_kinase_ATP_BS"/>
</dbReference>
<dbReference type="GO" id="GO:0004674">
    <property type="term" value="F:protein serine/threonine kinase activity"/>
    <property type="evidence" value="ECO:0007669"/>
    <property type="project" value="TreeGrafter"/>
</dbReference>
<organism evidence="8 9">
    <name type="scientific">Polyangium fumosum</name>
    <dbReference type="NCBI Taxonomy" id="889272"/>
    <lineage>
        <taxon>Bacteria</taxon>
        <taxon>Pseudomonadati</taxon>
        <taxon>Myxococcota</taxon>
        <taxon>Polyangia</taxon>
        <taxon>Polyangiales</taxon>
        <taxon>Polyangiaceae</taxon>
        <taxon>Polyangium</taxon>
    </lineage>
</organism>
<keyword evidence="4 5" id="KW-0067">ATP-binding</keyword>
<dbReference type="PANTHER" id="PTHR43289:SF6">
    <property type="entry name" value="SERINE_THREONINE-PROTEIN KINASE NEKL-3"/>
    <property type="match status" value="1"/>
</dbReference>
<dbReference type="Pfam" id="PF00069">
    <property type="entry name" value="Pkinase"/>
    <property type="match status" value="1"/>
</dbReference>
<evidence type="ECO:0000256" key="2">
    <source>
        <dbReference type="ARBA" id="ARBA00022741"/>
    </source>
</evidence>
<dbReference type="Gene3D" id="1.10.510.10">
    <property type="entry name" value="Transferase(Phosphotransferase) domain 1"/>
    <property type="match status" value="1"/>
</dbReference>
<evidence type="ECO:0000256" key="4">
    <source>
        <dbReference type="ARBA" id="ARBA00022840"/>
    </source>
</evidence>
<evidence type="ECO:0000313" key="8">
    <source>
        <dbReference type="EMBL" id="TKD03075.1"/>
    </source>
</evidence>
<keyword evidence="3 8" id="KW-0418">Kinase</keyword>
<gene>
    <name evidence="8" type="ORF">E8A74_27495</name>
</gene>
<name>A0A4U1J7D1_9BACT</name>
<evidence type="ECO:0000256" key="6">
    <source>
        <dbReference type="SAM" id="Coils"/>
    </source>
</evidence>
<feature type="domain" description="Protein kinase" evidence="7">
    <location>
        <begin position="26"/>
        <end position="286"/>
    </location>
</feature>
<dbReference type="InterPro" id="IPR041664">
    <property type="entry name" value="AAA_16"/>
</dbReference>
<keyword evidence="2 5" id="KW-0547">Nucleotide-binding</keyword>
<evidence type="ECO:0000256" key="3">
    <source>
        <dbReference type="ARBA" id="ARBA00022777"/>
    </source>
</evidence>
<dbReference type="Pfam" id="PF13191">
    <property type="entry name" value="AAA_16"/>
    <property type="match status" value="1"/>
</dbReference>
<dbReference type="EMBL" id="SSMQ01000032">
    <property type="protein sequence ID" value="TKD03075.1"/>
    <property type="molecule type" value="Genomic_DNA"/>
</dbReference>
<dbReference type="SUPFAM" id="SSF52540">
    <property type="entry name" value="P-loop containing nucleoside triphosphate hydrolases"/>
    <property type="match status" value="1"/>
</dbReference>
<dbReference type="InterPro" id="IPR011990">
    <property type="entry name" value="TPR-like_helical_dom_sf"/>
</dbReference>
<keyword evidence="9" id="KW-1185">Reference proteome</keyword>
<dbReference type="Gene3D" id="3.30.200.20">
    <property type="entry name" value="Phosphorylase Kinase, domain 1"/>
    <property type="match status" value="1"/>
</dbReference>
<dbReference type="Gene3D" id="1.25.40.10">
    <property type="entry name" value="Tetratricopeptide repeat domain"/>
    <property type="match status" value="2"/>
</dbReference>
<dbReference type="SMART" id="SM00220">
    <property type="entry name" value="S_TKc"/>
    <property type="match status" value="1"/>
</dbReference>
<dbReference type="InterPro" id="IPR011009">
    <property type="entry name" value="Kinase-like_dom_sf"/>
</dbReference>
<evidence type="ECO:0000256" key="5">
    <source>
        <dbReference type="PROSITE-ProRule" id="PRU10141"/>
    </source>
</evidence>
<feature type="binding site" evidence="5">
    <location>
        <position position="55"/>
    </location>
    <ligand>
        <name>ATP</name>
        <dbReference type="ChEBI" id="CHEBI:30616"/>
    </ligand>
</feature>
<protein>
    <submittedName>
        <fullName evidence="8">Serine/threonine-protein kinase PknK</fullName>
    </submittedName>
</protein>
<evidence type="ECO:0000256" key="1">
    <source>
        <dbReference type="ARBA" id="ARBA00022679"/>
    </source>
</evidence>
<keyword evidence="1" id="KW-0808">Transferase</keyword>
<keyword evidence="6" id="KW-0175">Coiled coil</keyword>
<feature type="coiled-coil region" evidence="6">
    <location>
        <begin position="51"/>
        <end position="78"/>
    </location>
</feature>
<comment type="caution">
    <text evidence="8">The sequence shown here is derived from an EMBL/GenBank/DDBJ whole genome shotgun (WGS) entry which is preliminary data.</text>
</comment>
<sequence length="1292" mass="138207">MGMDRAELCADTWRPMLPGQVVDGRFVVEGVVGQGGMARVFRATDHTTGEVVAIKVLLEEEAANIERFEREAEIMAALVHPGIVQYVAHGRDGSFPYIAMEWASGQSLDRRIQRQTLPIDGAVRLLRHLAEALAVAHTQGIVHRDLKPGNVILLDGDLERPKIIDFGIARLGGATKELTQKGVLLGSMGYMAPEQARGAQNLDARADVFALGCLMLHALTGKRLFEGGDALSYLVRVVVEDAPRLRTLRPDAPPWLEALLARMLARAVDERPANAGALALEIERALEADLDETTVEAVSLPGDALGAHERRVRCVLIVRLPEGPDAGSEGKTALERVAAGFGGTVDELLDGHLLVTFRGSGAATDEASRAAKCALAFGDHVDGERAAIVAAESAGEAPASATIEPFLPMLSRAPRDAIAVDDVTAGLLGARFDVSGDEQGLFLLGERDVGEPARTLLGRPTPCVGRDVELGAIQRIFEEAERERAPRVVIVTGEAGIGKSRLRHELLRWLGERGRPVEIWIGQGDPMAAGSSFGLLARALRRAANVMAGEPLEVARRKLRARVGRHLDPIRAASVAEFLGEASGLPFEGEGRPGLVAARSNTTLMGDRIRRSFEELVVAEGRAGTLLLVLEDLHFGDLPSLNLVDAALAQRLPLVVLALGRPELARTFPDLWAARAPLTISLAPLADGDSQRLVRAVLGPRAKSTVITQVVERAGGNAFFLEELVRAAARGRDRALPESVIAMVQGTLEELDPRARRALRAASVYGDVFTEGDVAALLGEETRDAATLLGELCARELLELREVSLTRHENIVEMYSFRHAYVREAAYAMLTDEDRVLGHKLAARRLIAAGEPDPMRLAEHLFRAGQLDTAITHFSRAAEQALLGGDLGKALSCAERGIQCGALGEDLGRLLVIQAEAHRWRGENVEAMRKAEHALTVLPRGTDAWCAAASEVTTCATKLGDPGTLDPVAAALAEVVSAPQPSPRPTQIAACARVAAAFYVLGRHELAESLHELAAGHEEARREPSSRARLHEADTLRAHTMGDAAGAVGAVEQVIQAFTEIGDVRSVALHRSNQAALLNAIGAYVEAEFAARAALETSEAQGLSQIVGAAQQNLGFSLAHTGRLDEAQTLLSRSIREALLQRNRRLEAGARIYLAIAALYARKLDIADAEASAAVDALAGMPLHAYAQGVLAMVELMRGRTREALHMAEKGISALAARGGAAEEGEGIVRLAFAEALAATGDTEGARRALSIAKRRIEERATSLTRPAHRRSFVELVPEHRRTLDLAAHMGA</sequence>
<dbReference type="GO" id="GO:0005524">
    <property type="term" value="F:ATP binding"/>
    <property type="evidence" value="ECO:0007669"/>
    <property type="project" value="UniProtKB-UniRule"/>
</dbReference>
<reference evidence="8 9" key="1">
    <citation type="submission" date="2019-04" db="EMBL/GenBank/DDBJ databases">
        <authorList>
            <person name="Li Y."/>
            <person name="Wang J."/>
        </authorList>
    </citation>
    <scope>NUCLEOTIDE SEQUENCE [LARGE SCALE GENOMIC DNA]</scope>
    <source>
        <strain evidence="8 9">DSM 14668</strain>
    </source>
</reference>
<dbReference type="PROSITE" id="PS50011">
    <property type="entry name" value="PROTEIN_KINASE_DOM"/>
    <property type="match status" value="1"/>
</dbReference>
<dbReference type="PANTHER" id="PTHR43289">
    <property type="entry name" value="MITOGEN-ACTIVATED PROTEIN KINASE KINASE KINASE 20-RELATED"/>
    <property type="match status" value="1"/>
</dbReference>
<dbReference type="InterPro" id="IPR008271">
    <property type="entry name" value="Ser/Thr_kinase_AS"/>
</dbReference>
<proteinExistence type="predicted"/>
<accession>A0A4U1J7D1</accession>
<dbReference type="SUPFAM" id="SSF56112">
    <property type="entry name" value="Protein kinase-like (PK-like)"/>
    <property type="match status" value="1"/>
</dbReference>
<dbReference type="PROSITE" id="PS00107">
    <property type="entry name" value="PROTEIN_KINASE_ATP"/>
    <property type="match status" value="1"/>
</dbReference>
<dbReference type="InterPro" id="IPR000719">
    <property type="entry name" value="Prot_kinase_dom"/>
</dbReference>
<evidence type="ECO:0000259" key="7">
    <source>
        <dbReference type="PROSITE" id="PS50011"/>
    </source>
</evidence>
<dbReference type="PROSITE" id="PS00108">
    <property type="entry name" value="PROTEIN_KINASE_ST"/>
    <property type="match status" value="1"/>
</dbReference>
<dbReference type="SUPFAM" id="SSF48452">
    <property type="entry name" value="TPR-like"/>
    <property type="match status" value="2"/>
</dbReference>
<evidence type="ECO:0000313" key="9">
    <source>
        <dbReference type="Proteomes" id="UP000309215"/>
    </source>
</evidence>
<dbReference type="CDD" id="cd14014">
    <property type="entry name" value="STKc_PknB_like"/>
    <property type="match status" value="1"/>
</dbReference>